<evidence type="ECO:0000259" key="6">
    <source>
        <dbReference type="PROSITE" id="PS50966"/>
    </source>
</evidence>
<reference evidence="7 8" key="1">
    <citation type="submission" date="2017-09" db="EMBL/GenBank/DDBJ databases">
        <title>WGS assembly of Aquilegia coerulea Goldsmith.</title>
        <authorList>
            <person name="Hodges S."/>
            <person name="Kramer E."/>
            <person name="Nordborg M."/>
            <person name="Tomkins J."/>
            <person name="Borevitz J."/>
            <person name="Derieg N."/>
            <person name="Yan J."/>
            <person name="Mihaltcheva S."/>
            <person name="Hayes R.D."/>
            <person name="Rokhsar D."/>
        </authorList>
    </citation>
    <scope>NUCLEOTIDE SEQUENCE [LARGE SCALE GENOMIC DNA]</scope>
    <source>
        <strain evidence="8">cv. Goldsmith</strain>
    </source>
</reference>
<proteinExistence type="predicted"/>
<evidence type="ECO:0000256" key="2">
    <source>
        <dbReference type="ARBA" id="ARBA00022771"/>
    </source>
</evidence>
<dbReference type="Pfam" id="PF04434">
    <property type="entry name" value="SWIM"/>
    <property type="match status" value="1"/>
</dbReference>
<dbReference type="STRING" id="218851.A0A2G5EY80"/>
<dbReference type="InterPro" id="IPR006564">
    <property type="entry name" value="Znf_PMZ"/>
</dbReference>
<keyword evidence="1" id="KW-0479">Metal-binding</keyword>
<dbReference type="FunCoup" id="A0A2G5EY80">
    <property type="interactions" value="681"/>
</dbReference>
<accession>A0A2G5EY80</accession>
<gene>
    <name evidence="7" type="ORF">AQUCO_00300324v1</name>
</gene>
<feature type="domain" description="SWIM-type" evidence="6">
    <location>
        <begin position="646"/>
        <end position="678"/>
    </location>
</feature>
<feature type="region of interest" description="Disordered" evidence="5">
    <location>
        <begin position="716"/>
        <end position="744"/>
    </location>
</feature>
<dbReference type="EMBL" id="KZ305020">
    <property type="protein sequence ID" value="PIA60733.1"/>
    <property type="molecule type" value="Genomic_DNA"/>
</dbReference>
<dbReference type="SUPFAM" id="SSF54277">
    <property type="entry name" value="CAD &amp; PB1 domains"/>
    <property type="match status" value="1"/>
</dbReference>
<dbReference type="InterPro" id="IPR018289">
    <property type="entry name" value="MULE_transposase_dom"/>
</dbReference>
<dbReference type="InterPro" id="IPR000270">
    <property type="entry name" value="PB1_dom"/>
</dbReference>
<keyword evidence="8" id="KW-1185">Reference proteome</keyword>
<dbReference type="OrthoDB" id="125347at2759"/>
<keyword evidence="2 4" id="KW-0863">Zinc-finger</keyword>
<evidence type="ECO:0000256" key="4">
    <source>
        <dbReference type="PROSITE-ProRule" id="PRU00325"/>
    </source>
</evidence>
<dbReference type="GO" id="GO:0008270">
    <property type="term" value="F:zinc ion binding"/>
    <property type="evidence" value="ECO:0007669"/>
    <property type="project" value="UniProtKB-KW"/>
</dbReference>
<dbReference type="Pfam" id="PF10551">
    <property type="entry name" value="MULE"/>
    <property type="match status" value="1"/>
</dbReference>
<evidence type="ECO:0000256" key="3">
    <source>
        <dbReference type="ARBA" id="ARBA00022833"/>
    </source>
</evidence>
<dbReference type="Pfam" id="PF03108">
    <property type="entry name" value="DBD_Tnp_Mut"/>
    <property type="match status" value="1"/>
</dbReference>
<dbReference type="Proteomes" id="UP000230069">
    <property type="component" value="Unassembled WGS sequence"/>
</dbReference>
<keyword evidence="3" id="KW-0862">Zinc</keyword>
<dbReference type="PROSITE" id="PS50966">
    <property type="entry name" value="ZF_SWIM"/>
    <property type="match status" value="1"/>
</dbReference>
<dbReference type="AlphaFoldDB" id="A0A2G5EY80"/>
<evidence type="ECO:0000256" key="5">
    <source>
        <dbReference type="SAM" id="MobiDB-lite"/>
    </source>
</evidence>
<dbReference type="InterPro" id="IPR004332">
    <property type="entry name" value="Transposase_MuDR"/>
</dbReference>
<dbReference type="InParanoid" id="A0A2G5EY80"/>
<evidence type="ECO:0000313" key="7">
    <source>
        <dbReference type="EMBL" id="PIA60733.1"/>
    </source>
</evidence>
<name>A0A2G5EY80_AQUCA</name>
<dbReference type="InterPro" id="IPR007527">
    <property type="entry name" value="Znf_SWIM"/>
</dbReference>
<sequence>MDEKKLITICQFGGVFETKRDGSLLYNGGEAHAIDIDHDTRLEEFKLEIAEMLNCTSGSLSIKYFLPGNRRTLITISNDKDLKRMISFNKKSDTVDVYVTVEEVVAHDHSNMPGSRSSRTTLSEAAVPVDIDITQPDMLNYNAVNTQNDAMVEASTDLPVDSVPPFPIDTAPPVVSLVTSHVKHPNVPSSWDKAITGVSQRFPNVHEFREALRKYAIAHAFAYKFKKNDSNRVTVRCKSESCPWRIHASRLSTTKLFCIKKMTETHTCEGGAVTSGTHTHSTWVAGIIKEKLQSSPNYTPKDIINDIKREYGVELSYYQAWRGKEVAREKLKGSYKDAYSQLPFLCEKILETNPGSFATFSTKDDSSFHRLFISFHASVHGFQQGCRPLIFLDRLSLNSKFRETLLVATAADGDDGVFPIAFAVVDEETVDNWRWFLMELKSAVSTSRPITFVADTEKGLKESIAEVFENGYHSYCLQYLSENFKKDLQSQFSHEVKRFLVVDFYAAANALKFEEFQKSTENIKSISPEAFSWIVRSKPEFWANAFFAGARYNHLTSKFGDLFYSWVSEAYELTITQMVHMIRGKMMELIYARNVASSRWLTRLTPSMEDKLQKEILKAHSLELEVIFSPGSDRHSIYDVRGVCVERVDIDKWICSCKGWQITGLPCFHAIAVFKCINRSPYDYCSRYFSTESYRLTYSTSINPVPDVDKIVQESSKEAMLVTPPPTRRPPGRPKMNRNVPQGSDKRELRCSKCKGYGHNKITCKEAV</sequence>
<dbReference type="Pfam" id="PF00564">
    <property type="entry name" value="PB1"/>
    <property type="match status" value="1"/>
</dbReference>
<evidence type="ECO:0000313" key="8">
    <source>
        <dbReference type="Proteomes" id="UP000230069"/>
    </source>
</evidence>
<dbReference type="SMART" id="SM00666">
    <property type="entry name" value="PB1"/>
    <property type="match status" value="1"/>
</dbReference>
<dbReference type="SMART" id="SM00575">
    <property type="entry name" value="ZnF_PMZ"/>
    <property type="match status" value="1"/>
</dbReference>
<dbReference type="PANTHER" id="PTHR31973:SF166">
    <property type="entry name" value="OS10G0104700 PROTEIN"/>
    <property type="match status" value="1"/>
</dbReference>
<protein>
    <recommendedName>
        <fullName evidence="6">SWIM-type domain-containing protein</fullName>
    </recommendedName>
</protein>
<evidence type="ECO:0000256" key="1">
    <source>
        <dbReference type="ARBA" id="ARBA00022723"/>
    </source>
</evidence>
<dbReference type="PANTHER" id="PTHR31973">
    <property type="entry name" value="POLYPROTEIN, PUTATIVE-RELATED"/>
    <property type="match status" value="1"/>
</dbReference>
<organism evidence="7 8">
    <name type="scientific">Aquilegia coerulea</name>
    <name type="common">Rocky mountain columbine</name>
    <dbReference type="NCBI Taxonomy" id="218851"/>
    <lineage>
        <taxon>Eukaryota</taxon>
        <taxon>Viridiplantae</taxon>
        <taxon>Streptophyta</taxon>
        <taxon>Embryophyta</taxon>
        <taxon>Tracheophyta</taxon>
        <taxon>Spermatophyta</taxon>
        <taxon>Magnoliopsida</taxon>
        <taxon>Ranunculales</taxon>
        <taxon>Ranunculaceae</taxon>
        <taxon>Thalictroideae</taxon>
        <taxon>Aquilegia</taxon>
    </lineage>
</organism>